<reference evidence="2 3" key="1">
    <citation type="journal article" date="2018" name="Cell">
        <title>The Chara Genome: Secondary Complexity and Implications for Plant Terrestrialization.</title>
        <authorList>
            <person name="Nishiyama T."/>
            <person name="Sakayama H."/>
            <person name="Vries J.D."/>
            <person name="Buschmann H."/>
            <person name="Saint-Marcoux D."/>
            <person name="Ullrich K.K."/>
            <person name="Haas F.B."/>
            <person name="Vanderstraeten L."/>
            <person name="Becker D."/>
            <person name="Lang D."/>
            <person name="Vosolsobe S."/>
            <person name="Rombauts S."/>
            <person name="Wilhelmsson P.K.I."/>
            <person name="Janitza P."/>
            <person name="Kern R."/>
            <person name="Heyl A."/>
            <person name="Rumpler F."/>
            <person name="Villalobos L.I.A.C."/>
            <person name="Clay J.M."/>
            <person name="Skokan R."/>
            <person name="Toyoda A."/>
            <person name="Suzuki Y."/>
            <person name="Kagoshima H."/>
            <person name="Schijlen E."/>
            <person name="Tajeshwar N."/>
            <person name="Catarino B."/>
            <person name="Hetherington A.J."/>
            <person name="Saltykova A."/>
            <person name="Bonnot C."/>
            <person name="Breuninger H."/>
            <person name="Symeonidi A."/>
            <person name="Radhakrishnan G.V."/>
            <person name="Van Nieuwerburgh F."/>
            <person name="Deforce D."/>
            <person name="Chang C."/>
            <person name="Karol K.G."/>
            <person name="Hedrich R."/>
            <person name="Ulvskov P."/>
            <person name="Glockner G."/>
            <person name="Delwiche C.F."/>
            <person name="Petrasek J."/>
            <person name="Van de Peer Y."/>
            <person name="Friml J."/>
            <person name="Beilby M."/>
            <person name="Dolan L."/>
            <person name="Kohara Y."/>
            <person name="Sugano S."/>
            <person name="Fujiyama A."/>
            <person name="Delaux P.-M."/>
            <person name="Quint M."/>
            <person name="TheiBen G."/>
            <person name="Hagemann M."/>
            <person name="Harholt J."/>
            <person name="Dunand C."/>
            <person name="Zachgo S."/>
            <person name="Langdale J."/>
            <person name="Maumus F."/>
            <person name="Straeten D.V.D."/>
            <person name="Gould S.B."/>
            <person name="Rensing S.A."/>
        </authorList>
    </citation>
    <scope>NUCLEOTIDE SEQUENCE [LARGE SCALE GENOMIC DNA]</scope>
    <source>
        <strain evidence="2 3">S276</strain>
    </source>
</reference>
<organism evidence="2 3">
    <name type="scientific">Chara braunii</name>
    <name type="common">Braun's stonewort</name>
    <dbReference type="NCBI Taxonomy" id="69332"/>
    <lineage>
        <taxon>Eukaryota</taxon>
        <taxon>Viridiplantae</taxon>
        <taxon>Streptophyta</taxon>
        <taxon>Charophyceae</taxon>
        <taxon>Charales</taxon>
        <taxon>Characeae</taxon>
        <taxon>Chara</taxon>
    </lineage>
</organism>
<gene>
    <name evidence="2" type="ORF">CBR_g51232</name>
</gene>
<evidence type="ECO:0000313" key="3">
    <source>
        <dbReference type="Proteomes" id="UP000265515"/>
    </source>
</evidence>
<dbReference type="AlphaFoldDB" id="A0A388M814"/>
<dbReference type="OMA" id="SEDNAMP"/>
<name>A0A388M814_CHABU</name>
<accession>A0A388M814</accession>
<feature type="region of interest" description="Disordered" evidence="1">
    <location>
        <begin position="94"/>
        <end position="252"/>
    </location>
</feature>
<dbReference type="Gramene" id="GBG90724">
    <property type="protein sequence ID" value="GBG90724"/>
    <property type="gene ID" value="CBR_g51232"/>
</dbReference>
<feature type="compositionally biased region" description="Basic and acidic residues" evidence="1">
    <location>
        <begin position="216"/>
        <end position="248"/>
    </location>
</feature>
<feature type="compositionally biased region" description="Basic and acidic residues" evidence="1">
    <location>
        <begin position="415"/>
        <end position="434"/>
    </location>
</feature>
<comment type="caution">
    <text evidence="2">The sequence shown here is derived from an EMBL/GenBank/DDBJ whole genome shotgun (WGS) entry which is preliminary data.</text>
</comment>
<feature type="compositionally biased region" description="Polar residues" evidence="1">
    <location>
        <begin position="483"/>
        <end position="504"/>
    </location>
</feature>
<feature type="compositionally biased region" description="Basic and acidic residues" evidence="1">
    <location>
        <begin position="444"/>
        <end position="455"/>
    </location>
</feature>
<evidence type="ECO:0000313" key="2">
    <source>
        <dbReference type="EMBL" id="GBG90724.1"/>
    </source>
</evidence>
<feature type="compositionally biased region" description="Basic and acidic residues" evidence="1">
    <location>
        <begin position="170"/>
        <end position="207"/>
    </location>
</feature>
<dbReference type="EMBL" id="BFEA01000835">
    <property type="protein sequence ID" value="GBG90724.1"/>
    <property type="molecule type" value="Genomic_DNA"/>
</dbReference>
<proteinExistence type="predicted"/>
<sequence>MRVVLKNAEHPPQWGSFPDKQGGVEIPGGQVHPLLLQGEENFATGVHSREDRKDAEERVNEACIAVNAVANGSKMALVIAAENGEMAPVDAAAANEGPAEHRMGKLAGTDADGTNGDSKGMRNSPCNGAPKPTAKKAQGKQAMVKKAAESKPSEDNAMPAPAGRKTGTKRAAEEKPSGDKLAKKQKKEKSPPVEKAAKEDKPLDGKPVKRQRKGKKPPEEEVAKKKSSDIKSEKKQQKGKKPLEEEAKQNAVETVLAPGMVTIMPRPTPPAAEDKVGKQELVDMSAALVNLPLPTPPAAEDKVGKQELVDTSAAVVNLCSREASELETIVTAIPSAVEQTQAKVLASVGMTKSPSPHEAADAATQERASGEAEEAQNRGEEEKAASVPTGRKRGAKRAAEERPSTDKPRKKQNKEKKPLEEEAAKGEKTSDDKKPVKKQQKGKKPLEEEATKENAAEAVPTPGMVVTVPLPTPRGAEMIPAATPSTVEPTQAKVSTSAEPTKSTAPLEAADAATQERTSSEAEDVQDCGVKNGNSEEEFADSQEQAIKANGNSTTRKTRQPPSDEWACIHGCGKKYSGNTRAYKKHIQEFCPKRPITAPTG</sequence>
<feature type="compositionally biased region" description="Basic and acidic residues" evidence="1">
    <location>
        <begin position="375"/>
        <end position="384"/>
    </location>
</feature>
<feature type="region of interest" description="Disordered" evidence="1">
    <location>
        <begin position="1"/>
        <end position="23"/>
    </location>
</feature>
<feature type="region of interest" description="Disordered" evidence="1">
    <location>
        <begin position="347"/>
        <end position="565"/>
    </location>
</feature>
<feature type="compositionally biased region" description="Basic and acidic residues" evidence="1">
    <location>
        <begin position="397"/>
        <end position="407"/>
    </location>
</feature>
<dbReference type="Proteomes" id="UP000265515">
    <property type="component" value="Unassembled WGS sequence"/>
</dbReference>
<protein>
    <submittedName>
        <fullName evidence="2">Uncharacterized protein</fullName>
    </submittedName>
</protein>
<keyword evidence="3" id="KW-1185">Reference proteome</keyword>
<feature type="compositionally biased region" description="Polar residues" evidence="1">
    <location>
        <begin position="542"/>
        <end position="555"/>
    </location>
</feature>
<evidence type="ECO:0000256" key="1">
    <source>
        <dbReference type="SAM" id="MobiDB-lite"/>
    </source>
</evidence>